<dbReference type="InterPro" id="IPR013783">
    <property type="entry name" value="Ig-like_fold"/>
</dbReference>
<feature type="domain" description="Ig-like" evidence="9">
    <location>
        <begin position="1761"/>
        <end position="1856"/>
    </location>
</feature>
<dbReference type="InterPro" id="IPR036179">
    <property type="entry name" value="Ig-like_dom_sf"/>
</dbReference>
<dbReference type="FunFam" id="2.60.40.10:FF:000107">
    <property type="entry name" value="Myosin, light chain kinase a"/>
    <property type="match status" value="2"/>
</dbReference>
<feature type="region of interest" description="Disordered" evidence="8">
    <location>
        <begin position="433"/>
        <end position="579"/>
    </location>
</feature>
<evidence type="ECO:0000256" key="4">
    <source>
        <dbReference type="ARBA" id="ARBA00022737"/>
    </source>
</evidence>
<dbReference type="PANTHER" id="PTHR19890">
    <property type="entry name" value="FIBROBLAST GROWTH FACTOR RECEPTOR"/>
    <property type="match status" value="1"/>
</dbReference>
<evidence type="ECO:0000256" key="8">
    <source>
        <dbReference type="SAM" id="MobiDB-lite"/>
    </source>
</evidence>
<keyword evidence="6" id="KW-0393">Immunoglobulin domain</keyword>
<dbReference type="PANTHER" id="PTHR19890:SF10">
    <property type="entry name" value="FIBROBLAST GROWTH FACTOR RECEPTOR-LIKE 1"/>
    <property type="match status" value="1"/>
</dbReference>
<feature type="domain" description="Ig-like" evidence="9">
    <location>
        <begin position="1869"/>
        <end position="1958"/>
    </location>
</feature>
<feature type="compositionally biased region" description="Basic residues" evidence="8">
    <location>
        <begin position="2428"/>
        <end position="2439"/>
    </location>
</feature>
<feature type="compositionally biased region" description="Low complexity" evidence="8">
    <location>
        <begin position="507"/>
        <end position="516"/>
    </location>
</feature>
<feature type="compositionally biased region" description="Basic and acidic residues" evidence="8">
    <location>
        <begin position="878"/>
        <end position="908"/>
    </location>
</feature>
<evidence type="ECO:0000259" key="9">
    <source>
        <dbReference type="PROSITE" id="PS50835"/>
    </source>
</evidence>
<feature type="compositionally biased region" description="Basic and acidic residues" evidence="8">
    <location>
        <begin position="1321"/>
        <end position="1332"/>
    </location>
</feature>
<feature type="compositionally biased region" description="Basic residues" evidence="8">
    <location>
        <begin position="928"/>
        <end position="937"/>
    </location>
</feature>
<feature type="compositionally biased region" description="Basic and acidic residues" evidence="8">
    <location>
        <begin position="1348"/>
        <end position="1359"/>
    </location>
</feature>
<feature type="compositionally biased region" description="Acidic residues" evidence="8">
    <location>
        <begin position="1002"/>
        <end position="1015"/>
    </location>
</feature>
<feature type="compositionally biased region" description="Basic and acidic residues" evidence="8">
    <location>
        <begin position="726"/>
        <end position="738"/>
    </location>
</feature>
<organism evidence="10 11">
    <name type="scientific">Ceratitis capitata</name>
    <name type="common">Mediterranean fruit fly</name>
    <name type="synonym">Tephritis capitata</name>
    <dbReference type="NCBI Taxonomy" id="7213"/>
    <lineage>
        <taxon>Eukaryota</taxon>
        <taxon>Metazoa</taxon>
        <taxon>Ecdysozoa</taxon>
        <taxon>Arthropoda</taxon>
        <taxon>Hexapoda</taxon>
        <taxon>Insecta</taxon>
        <taxon>Pterygota</taxon>
        <taxon>Neoptera</taxon>
        <taxon>Endopterygota</taxon>
        <taxon>Diptera</taxon>
        <taxon>Brachycera</taxon>
        <taxon>Muscomorpha</taxon>
        <taxon>Tephritoidea</taxon>
        <taxon>Tephritidae</taxon>
        <taxon>Ceratitis</taxon>
        <taxon>Ceratitis</taxon>
    </lineage>
</organism>
<dbReference type="FunFam" id="2.60.40.10:FF:001409">
    <property type="entry name" value="Muscle M-line assembly protein unc-89"/>
    <property type="match status" value="1"/>
</dbReference>
<feature type="compositionally biased region" description="Basic and acidic residues" evidence="8">
    <location>
        <begin position="1075"/>
        <end position="1098"/>
    </location>
</feature>
<gene>
    <name evidence="10" type="ORF">CCAP1982_LOCUS11306</name>
</gene>
<keyword evidence="11" id="KW-1185">Reference proteome</keyword>
<feature type="compositionally biased region" description="Polar residues" evidence="8">
    <location>
        <begin position="315"/>
        <end position="331"/>
    </location>
</feature>
<feature type="region of interest" description="Disordered" evidence="8">
    <location>
        <begin position="776"/>
        <end position="908"/>
    </location>
</feature>
<dbReference type="GO" id="GO:0031672">
    <property type="term" value="C:A band"/>
    <property type="evidence" value="ECO:0007669"/>
    <property type="project" value="UniProtKB-SubCell"/>
</dbReference>
<dbReference type="FunFam" id="2.60.40.10:FF:000345">
    <property type="entry name" value="Muscle M-line assembly protein unc-89"/>
    <property type="match status" value="1"/>
</dbReference>
<feature type="region of interest" description="Disordered" evidence="8">
    <location>
        <begin position="713"/>
        <end position="738"/>
    </location>
</feature>
<dbReference type="EMBL" id="CAJHJT010000034">
    <property type="protein sequence ID" value="CAD7002836.1"/>
    <property type="molecule type" value="Genomic_DNA"/>
</dbReference>
<evidence type="ECO:0000256" key="5">
    <source>
        <dbReference type="ARBA" id="ARBA00023157"/>
    </source>
</evidence>
<feature type="compositionally biased region" description="Basic and acidic residues" evidence="8">
    <location>
        <begin position="622"/>
        <end position="633"/>
    </location>
</feature>
<dbReference type="GO" id="GO:0040017">
    <property type="term" value="P:positive regulation of locomotion"/>
    <property type="evidence" value="ECO:0007669"/>
    <property type="project" value="UniProtKB-ARBA"/>
</dbReference>
<feature type="compositionally biased region" description="Basic and acidic residues" evidence="8">
    <location>
        <begin position="1423"/>
        <end position="1433"/>
    </location>
</feature>
<dbReference type="Pfam" id="PF07679">
    <property type="entry name" value="I-set"/>
    <property type="match status" value="7"/>
</dbReference>
<dbReference type="OrthoDB" id="6612025at2759"/>
<feature type="compositionally biased region" description="Basic and acidic residues" evidence="8">
    <location>
        <begin position="943"/>
        <end position="952"/>
    </location>
</feature>
<feature type="region of interest" description="Disordered" evidence="8">
    <location>
        <begin position="2428"/>
        <end position="2448"/>
    </location>
</feature>
<feature type="compositionally biased region" description="Basic and acidic residues" evidence="8">
    <location>
        <begin position="1384"/>
        <end position="1393"/>
    </location>
</feature>
<proteinExistence type="inferred from homology"/>
<dbReference type="InterPro" id="IPR007110">
    <property type="entry name" value="Ig-like_dom"/>
</dbReference>
<dbReference type="SMART" id="SM00409">
    <property type="entry name" value="IG"/>
    <property type="match status" value="7"/>
</dbReference>
<feature type="domain" description="Ig-like" evidence="9">
    <location>
        <begin position="2320"/>
        <end position="2403"/>
    </location>
</feature>
<feature type="compositionally biased region" description="Acidic residues" evidence="8">
    <location>
        <begin position="1171"/>
        <end position="1196"/>
    </location>
</feature>
<name>A0A811UYT6_CERCA</name>
<keyword evidence="7" id="KW-0175">Coiled coil</keyword>
<feature type="compositionally biased region" description="Basic residues" evidence="8">
    <location>
        <begin position="1504"/>
        <end position="1513"/>
    </location>
</feature>
<feature type="coiled-coil region" evidence="7">
    <location>
        <begin position="2754"/>
        <end position="2802"/>
    </location>
</feature>
<feature type="domain" description="Ig-like" evidence="9">
    <location>
        <begin position="2073"/>
        <end position="2165"/>
    </location>
</feature>
<dbReference type="PROSITE" id="PS50835">
    <property type="entry name" value="IG_LIKE"/>
    <property type="match status" value="7"/>
</dbReference>
<dbReference type="InterPro" id="IPR003599">
    <property type="entry name" value="Ig_sub"/>
</dbReference>
<feature type="compositionally biased region" description="Acidic residues" evidence="8">
    <location>
        <begin position="953"/>
        <end position="972"/>
    </location>
</feature>
<dbReference type="InterPro" id="IPR003598">
    <property type="entry name" value="Ig_sub2"/>
</dbReference>
<dbReference type="InterPro" id="IPR052615">
    <property type="entry name" value="FGFRL"/>
</dbReference>
<dbReference type="Proteomes" id="UP000606786">
    <property type="component" value="Unassembled WGS sequence"/>
</dbReference>
<evidence type="ECO:0000256" key="1">
    <source>
        <dbReference type="ARBA" id="ARBA00004161"/>
    </source>
</evidence>
<feature type="region of interest" description="Disordered" evidence="8">
    <location>
        <begin position="1290"/>
        <end position="1516"/>
    </location>
</feature>
<feature type="compositionally biased region" description="Basic and acidic residues" evidence="8">
    <location>
        <begin position="1108"/>
        <end position="1119"/>
    </location>
</feature>
<sequence length="4790" mass="542296">MGIGATLDQIIAGKTEKEAIPWIKMRDKLKHVESVQKQLDKFDLDEVYLRPIEQPIVTDKIAPQQAQQEQIERTNEIQRLRSMESIEITEMTEQIEKLITKHQKEDAIPWKEMRQHLKSVQRVTNQIEKFKIEEVELRHLQSQTTTTQEVTNATQDNVYMTVDESSKGSIQKVLRKEDVQQQYEDINQLQKQQYIISEDINMLSVAEREKLEAQRIIQQQQPVNWRQGRKVPTLQPLTSMEDTSILKTGLTTQEQVEQSTQQQKFTTVEDTKMMSIEEYEHLQMMKRTQEEKAVEWRQPRQVQEFQQVEDTTRLAVQQRQDTEEQQFTQPQPAMWDRGRKKPQPQQAQPQAPQPAEQYPEQPKTYEEAVDTLPEEAVPVPADQPTPVMWERGRKMVSSQQQQISETRHVSEVAQQQYVEQQQIIEQQQYVEETKKTSVRKTIAPREPEQKMEQVVLKPTPRPRPKLPQKTEEVQLETVKRKQSTQITEEQLTRAYEEAVDTLEETAKPQQPQAAQPVLWERGKKKPTQAEEVVAEQPAKAYEEAVDELPDQVSQQPEQPQPPLWERAKKKPTSIVEQVEQQQQVVVEQTVVEEAKKVVRKVLPQEPEQKMEQVVLKPTPRQKPKETPKPEEVQLKPSKQRQPTPAEVVDQQQPTQAYEEAVDELPEEPKPQPLEQAPVLWERGKKKPIKPVEQKLEEQPVKAYEEAVDELTEQPIVEQAKQPEPVMWERGKRVKPQPEEIAEVKQKVEEHVTKEHTVVAETKKKATRKIIPQEPEKVEQVVLKPTPRQKPKEAPKAEEVQLKPTRQPQPTEVVDAQQEEPIKSFEEAVDEIKEEEAQLEEQPQPVVWERGKKKKPVKKVEEKPEEVPQAQEEVVDEIQEPKAEQPEEKPVMWERGKKKPKVPEKEKEEIEIVETQKEEVREEEIVEKKKVKKPKKRPSVTDVIKTEDEAPKVEEEDEVVAEELPEETQPTIEEDKEIVETTEIAEKAKTKKAKKPKAKPVEEIETIEEPEVPDEVVEDTVEDVNIIESVEEKKRKVKKVKKPKKEKTEEELEELQPEEVQEEEIEEEQVPEEPVPEEKKPAKRREINPEEPEQVEKVTLKPVPRKQLPKPEPEKPEEVALKPTKKHIVPEEMQVEVETPQDVTEKVAIEVIEEITKKRVKKKKPKKKTVAEEEVDEEGEQPTEEVEEEEEEEEEVIEPSPEVVEQPVEDVVEKPEAPTQPKPKPKPALIEEKVEEVALKPIRKVKKELPEEQPIEEVQLKPVRRPQQVPEEQKLEEVVLQHVEKEAEEIRVEEKKKVKRVKKPKPEELSEIPDAEPVQLEEAEHYDIEKEPVVEEPQPQVPWKRGEKKKPVQEQMDEKQWPTGKRRPLPEEQPEEVTLKPIPQKPKEVPEQPIKDFPAPKLTPEERPEPEEEELEITPIPVEDEAKPQKEKPKKDKKKKPKLQKATPSVDEVTEEIAEPFNEPITEEDQVEEIPIDEIKEVAISEEVLPEEEVVPSDEVPTTKQKAHKKRTKRLKDASLEDQPQLLEAEIVDLETEEIVAQETTQEVSQKTITLKKTEDNRPQFITTEQLIELDVDDVRRGIDMKVTSNIVKKETRRIILDDSQPLPELELITQKRIQEGIDMLPDEELIEDQTVPQKEETTTSEVQKQERKLVRKKKKEIKPPRITEKLRPVMCTPEAPTELECKIEGTPFPEISWYFNDVLLFASEKYEITVIEDVAKLKIAKVTPSDVGVYTCKARNEAGVATSRANIFLEKEQGIAPQFTKPLKIEFTEEKEPELLRVTVTCQVLGKPMPQVKWYRGTEEVIPSETVQTFYNEETGDVALEVINPTPNEAITYSVQAQNDFGRAIGNANILSRVDEAPPEVLKPPKVTPLNAQVIPTGGTLLFEAKYEGMPKPEITWLRNGREIQINEDVTIEITETTTTIKIINMNRKRTGKYEVCAKNKVGEAKSSGSVMVTDQAPNREIIPPRFVQPLQPKYFGENEVAILEAVVTSEPLSSFQWFVNLEPLKSTNELRIVSQANKSTLLIENFQKKFVGPYTCRAENVGGSVTSTATVKLLEDSPQETVEEFESPRFVEELLEPITVMDGEALLLTCKVIGKPTPHVVWYHNEEKVVETKETLISQDADGRCQLQITEVFPENDGEYKCVASNKIGEALTKTFVNVQAFEYIPDSEITGLTGSEEDLLDKTLSIDEQPPKIIKKLPEKIEPKEGELAKLEVKVIGKPKPKVKWLRDDEEIFASEEYQIENFEDGTSVLVINHVYPDDVGTISFEAHNPLGVAVTTALFAVEGIVGTKDYRKPEWVTHMEEMQKALKAAKCSPSIVNELRDCRAATGEIAKFEIQFAGNPKPDIQWYFNNVQLRESNKYRLIVEETVARLEILNVTYEDIGFYTCKLINEIGMTMSRGKFDLATAATVVAETKETEQKTKSKKKTIVKKSTAKKSSSEQAQKVHKTEITIIPTEEEESDVETTVNLIKVQRPVSVLVEESGVSEVMEVKDRKIADAEKESKTVTTTKTTTTTTTTKTTETIEITETVRTIRQKITQKIITIEDLHVIRQHEEINELLEIIDAESFGTTGEAALRDLATIGLLLRYGCTTVEIIYMYEQNIFIALQRAESQAALVQLVEREGHEELITQILGESTTEDETVLAATVGFKAFIRMIETCEITIERVIRRFVREDFISQDWTISAKERTIETSQIIESHEAITHIKYETTAPLIATNVDEKIIQQVQEQQLLQQQQEHKQTIIIKQQVQQQEQQQEQEQVTKVIEKVKKKKKKVSQHQQEIQEIVEIYEQQQKQQKQETLTHKNLQASKTLEDFYTTDTAETLQPENIPQYETIQAQTHSQDTIETTALTQVIELSTEMPKPKVAQSQLTHVQTVAKQEESNALEVEKNLQLQSRQPSEKLQESITMAARRAPEVSELETKQSATELVKERKPKKAQAQPSVDKMDALLVEKPLIEDSVDDLTSAKVSEEHIEPTLVPHISQQQLELTTADALDELPEHVLREKTVEHAKPAFVPHKSVFIEELVSSETTEAKIVKQKLDEKLAPVDVVTAETSLEVVEVQPQDTTLDYESPQVKHELVAQPTRVEQIAYVTRVEKTIDKEEEFKQPSAPVQALADIAVSEETQPLVVTHSAAAETVRELRAQKYPDESSALESLILQSSLIGTQPDLQSPLEEVPQTDLTTRQAELNLTENLHVIGNVATTLEQRPVDLVPDIMPKAVVAESEQAHSLLIGQVSETVTEERTDKFEQVTPTPGKLTKTALTLTNTIALRTENIIYDANALLANEQAAAQHTKRGYEDAVGVADVHAVETHDKEIPLPEQKQESATAKYSYVEQTPLTITDDQTLEAAGDWQTTLQPHSPTANHKRAEINLTAPSVLEVPPQASTGALEVDRPKSVAAIKTIDAIFGGLSEMQDILETHTTFEKHDQPAEKALQPLPSREMQPLAIYQVQTTEMDGMLHLPDKPTMHALREITPETYTPLESSEVVTLHTTLSAEEQVKPQTVKADVALQTERGTRVQQQQTTLDAVEALRTDELPAKQTADSDFELSQPLEVLTTATHDRESTLTQPEAPAVKEALTVTTATLPVANAASTQPIEALAALGESPLDKQHAHYGYNELISTVQTKDETLEGVKEYESKQAPTHGMATMELVAHKNAFEVQTTSLTEKEEKLADDKPIMKGSAELKLNESTQKTALTQALYVHDTTGDLKGVESLETTGKPITDNFFEVAIKQENVYEKETTLDAYEKGKEYSATITYNTEDAKVIEQNQFYELEQAFDQKQPMEATAQTTAQTELLKLPLSESIYDLENLGEIDKLKLTTSSAISQYQNLSETIISEIIAYEDSRPDAIALPEHVEQRIEGTLTLAEHAAIGRENIVIEDAEHFADKPIFVKKTAREATSEQQMHAPVLEQASTLDAPAKLLPAEQQAERAKSGAEQTLLTTNIVSVTGVYEYLKPVKDAELMPETHANIAHTTQHIATIQSEQLAESEGSLKLPKPVSTQATEGELTKTLGLPVVKETTVVEAEEPLVMDTNIPAELKTTFAGAQHELSVTQVQSYEKTGELLTKDIVPKATLSPNLESTYRPTQVETYTPVYAKEGDIQQFKPDEQHAKPYVEGMLTETITTDVKPFEETVALDKLEFALKEAKPNTTIDGHTQQLQVERLDIILDKEDSFEDIVKTEKVKTDIEGAQHETLVTQPAALEQVTDLQPAQLKADKLAQHAVEDSMRQAQTINTQTILEKELPSSDAKPTAYTATPQTTALQNDKTIAELTAYEAVQPLAEAKESLQPQLAIASLVASHQQTQITTLQETLSKEESITSDQPSQQSAVRLPADKNIAHTTEETIGLNIITDIYDLRSQPEHVAQSTHGELNESMRVTESVPYEHITALTTDEPTQHLLPSTLEPYEQTKSAEKAEVDIFESLQYAGDFKPQTVEGLASSIVLPELKVPLVDEVEIKPTLERLSDNKPIEEHAIAETPAQHNISVSTETPYESTASLPTLKKPDDQKALQSVTDTSASYTAITDAPPSITENIIQLEDITRDKDQQADVSITPQYSTYLQEQTTVQDYLNTIDTHTPTPDTTKWQVQPQHALAGSELQTYEQTMPHATDFTQSSIATETLETITTSTEIQMTQFISENSEDTLATTRTKTDQAISTYQPHITYDQASVLEFETETKLETLQQQQNPHEQLQTASAQPSHILPIQHKEMANESTKDLSVQDTTIPKQLITMQTESIEALTVEVVPAYHTIVEGIGDEVSLKQEKPKYIHETMKDLVDKVETLSVKTAF</sequence>
<evidence type="ECO:0000256" key="3">
    <source>
        <dbReference type="ARBA" id="ARBA00022490"/>
    </source>
</evidence>
<feature type="compositionally biased region" description="Acidic residues" evidence="8">
    <location>
        <begin position="1464"/>
        <end position="1475"/>
    </location>
</feature>
<evidence type="ECO:0000256" key="2">
    <source>
        <dbReference type="ARBA" id="ARBA00006692"/>
    </source>
</evidence>
<feature type="non-terminal residue" evidence="10">
    <location>
        <position position="4790"/>
    </location>
</feature>
<feature type="domain" description="Ig-like" evidence="9">
    <location>
        <begin position="1664"/>
        <end position="1752"/>
    </location>
</feature>
<dbReference type="GO" id="GO:0045989">
    <property type="term" value="P:positive regulation of striated muscle contraction"/>
    <property type="evidence" value="ECO:0007669"/>
    <property type="project" value="UniProtKB-ARBA"/>
</dbReference>
<feature type="domain" description="Ig-like" evidence="9">
    <location>
        <begin position="2197"/>
        <end position="2282"/>
    </location>
</feature>
<reference evidence="10" key="1">
    <citation type="submission" date="2020-11" db="EMBL/GenBank/DDBJ databases">
        <authorList>
            <person name="Whitehead M."/>
        </authorList>
    </citation>
    <scope>NUCLEOTIDE SEQUENCE</scope>
    <source>
        <strain evidence="10">EGII</strain>
    </source>
</reference>
<feature type="compositionally biased region" description="Basic and acidic residues" evidence="8">
    <location>
        <begin position="789"/>
        <end position="800"/>
    </location>
</feature>
<evidence type="ECO:0000313" key="10">
    <source>
        <dbReference type="EMBL" id="CAD7002836.1"/>
    </source>
</evidence>
<evidence type="ECO:0000256" key="6">
    <source>
        <dbReference type="ARBA" id="ARBA00023319"/>
    </source>
</evidence>
<feature type="region of interest" description="Disordered" evidence="8">
    <location>
        <begin position="2914"/>
        <end position="2945"/>
    </location>
</feature>
<feature type="compositionally biased region" description="Low complexity" evidence="8">
    <location>
        <begin position="343"/>
        <end position="362"/>
    </location>
</feature>
<dbReference type="InterPro" id="IPR013098">
    <property type="entry name" value="Ig_I-set"/>
</dbReference>
<comment type="subcellular location">
    <subcellularLocation>
        <location evidence="1">Cytoplasm</location>
        <location evidence="1">Myofibril</location>
        <location evidence="1">Sarcomere</location>
        <location evidence="1">A band</location>
    </subcellularLocation>
</comment>
<dbReference type="FunFam" id="2.60.40.10:FF:000425">
    <property type="entry name" value="Myosin light chain kinase"/>
    <property type="match status" value="1"/>
</dbReference>
<feature type="compositionally biased region" description="Basic residues" evidence="8">
    <location>
        <begin position="1034"/>
        <end position="1044"/>
    </location>
</feature>
<feature type="compositionally biased region" description="Acidic residues" evidence="8">
    <location>
        <begin position="826"/>
        <end position="838"/>
    </location>
</feature>
<feature type="region of interest" description="Disordered" evidence="8">
    <location>
        <begin position="1159"/>
        <end position="1229"/>
    </location>
</feature>
<feature type="compositionally biased region" description="Basic residues" evidence="8">
    <location>
        <begin position="988"/>
        <end position="997"/>
    </location>
</feature>
<feature type="region of interest" description="Disordered" evidence="8">
    <location>
        <begin position="598"/>
        <end position="681"/>
    </location>
</feature>
<keyword evidence="3" id="KW-0963">Cytoplasm</keyword>
<feature type="compositionally biased region" description="Basic and acidic residues" evidence="8">
    <location>
        <begin position="2915"/>
        <end position="2924"/>
    </location>
</feature>
<dbReference type="SMART" id="SM00408">
    <property type="entry name" value="IGc2"/>
    <property type="match status" value="7"/>
</dbReference>
<dbReference type="GO" id="GO:0060298">
    <property type="term" value="P:positive regulation of sarcomere organization"/>
    <property type="evidence" value="ECO:0007669"/>
    <property type="project" value="UniProtKB-ARBA"/>
</dbReference>
<comment type="caution">
    <text evidence="10">The sequence shown here is derived from an EMBL/GenBank/DDBJ whole genome shotgun (WGS) entry which is preliminary data.</text>
</comment>
<accession>A0A811UYT6</accession>
<feature type="domain" description="Ig-like" evidence="9">
    <location>
        <begin position="1969"/>
        <end position="2057"/>
    </location>
</feature>
<dbReference type="SUPFAM" id="SSF48726">
    <property type="entry name" value="Immunoglobulin"/>
    <property type="match status" value="7"/>
</dbReference>
<evidence type="ECO:0000313" key="11">
    <source>
        <dbReference type="Proteomes" id="UP000606786"/>
    </source>
</evidence>
<feature type="region of interest" description="Disordered" evidence="8">
    <location>
        <begin position="315"/>
        <end position="386"/>
    </location>
</feature>
<feature type="region of interest" description="Disordered" evidence="8">
    <location>
        <begin position="926"/>
        <end position="972"/>
    </location>
</feature>
<dbReference type="CDD" id="cd00096">
    <property type="entry name" value="Ig"/>
    <property type="match status" value="2"/>
</dbReference>
<protein>
    <submittedName>
        <fullName evidence="10">(Mediterranean fruit fly) hypothetical protein</fullName>
    </submittedName>
</protein>
<evidence type="ECO:0000256" key="7">
    <source>
        <dbReference type="SAM" id="Coils"/>
    </source>
</evidence>
<feature type="compositionally biased region" description="Acidic residues" evidence="8">
    <location>
        <begin position="1048"/>
        <end position="1074"/>
    </location>
</feature>
<dbReference type="Gene3D" id="2.60.40.10">
    <property type="entry name" value="Immunoglobulins"/>
    <property type="match status" value="7"/>
</dbReference>
<feature type="region of interest" description="Disordered" evidence="8">
    <location>
        <begin position="1033"/>
        <end position="1139"/>
    </location>
</feature>
<comment type="similarity">
    <text evidence="2">Belongs to the protein kinase superfamily. CAMK Ser/Thr protein kinase family.</text>
</comment>
<feature type="region of interest" description="Disordered" evidence="8">
    <location>
        <begin position="987"/>
        <end position="1015"/>
    </location>
</feature>
<keyword evidence="4" id="KW-0677">Repeat</keyword>
<keyword evidence="5" id="KW-1015">Disulfide bond</keyword>